<dbReference type="Proteomes" id="UP000619293">
    <property type="component" value="Unassembled WGS sequence"/>
</dbReference>
<dbReference type="InterPro" id="IPR015890">
    <property type="entry name" value="Chorismate_C"/>
</dbReference>
<dbReference type="PANTHER" id="PTHR11236">
    <property type="entry name" value="AMINOBENZOATE/ANTHRANILATE SYNTHASE"/>
    <property type="match status" value="1"/>
</dbReference>
<gene>
    <name evidence="2" type="ORF">Cch02nite_15480</name>
</gene>
<proteinExistence type="predicted"/>
<keyword evidence="3" id="KW-1185">Reference proteome</keyword>
<evidence type="ECO:0000313" key="2">
    <source>
        <dbReference type="EMBL" id="GIF88104.1"/>
    </source>
</evidence>
<reference evidence="2 3" key="1">
    <citation type="submission" date="2021-01" db="EMBL/GenBank/DDBJ databases">
        <title>Whole genome shotgun sequence of Catellatospora chokoriensis NBRC 107358.</title>
        <authorList>
            <person name="Komaki H."/>
            <person name="Tamura T."/>
        </authorList>
    </citation>
    <scope>NUCLEOTIDE SEQUENCE [LARGE SCALE GENOMIC DNA]</scope>
    <source>
        <strain evidence="2 3">NBRC 107358</strain>
    </source>
</reference>
<accession>A0A8J3K442</accession>
<dbReference type="RefSeq" id="WP_373311662.1">
    <property type="nucleotide sequence ID" value="NZ_BAAALB010000020.1"/>
</dbReference>
<dbReference type="AlphaFoldDB" id="A0A8J3K442"/>
<feature type="domain" description="Chorismate-utilising enzyme C-terminal" evidence="1">
    <location>
        <begin position="145"/>
        <end position="390"/>
    </location>
</feature>
<name>A0A8J3K442_9ACTN</name>
<dbReference type="PRINTS" id="PR00095">
    <property type="entry name" value="ANTSNTHASEI"/>
</dbReference>
<dbReference type="GO" id="GO:0000162">
    <property type="term" value="P:L-tryptophan biosynthetic process"/>
    <property type="evidence" value="ECO:0007669"/>
    <property type="project" value="TreeGrafter"/>
</dbReference>
<dbReference type="Gene3D" id="3.60.120.10">
    <property type="entry name" value="Anthranilate synthase"/>
    <property type="match status" value="1"/>
</dbReference>
<dbReference type="InterPro" id="IPR019999">
    <property type="entry name" value="Anth_synth_I-like"/>
</dbReference>
<dbReference type="Pfam" id="PF00425">
    <property type="entry name" value="Chorismate_bind"/>
    <property type="match status" value="1"/>
</dbReference>
<evidence type="ECO:0000313" key="3">
    <source>
        <dbReference type="Proteomes" id="UP000619293"/>
    </source>
</evidence>
<comment type="caution">
    <text evidence="2">The sequence shown here is derived from an EMBL/GenBank/DDBJ whole genome shotgun (WGS) entry which is preliminary data.</text>
</comment>
<dbReference type="SUPFAM" id="SSF56322">
    <property type="entry name" value="ADC synthase"/>
    <property type="match status" value="1"/>
</dbReference>
<dbReference type="InterPro" id="IPR005801">
    <property type="entry name" value="ADC_synthase"/>
</dbReference>
<evidence type="ECO:0000259" key="1">
    <source>
        <dbReference type="Pfam" id="PF00425"/>
    </source>
</evidence>
<organism evidence="2 3">
    <name type="scientific">Catellatospora chokoriensis</name>
    <dbReference type="NCBI Taxonomy" id="310353"/>
    <lineage>
        <taxon>Bacteria</taxon>
        <taxon>Bacillati</taxon>
        <taxon>Actinomycetota</taxon>
        <taxon>Actinomycetes</taxon>
        <taxon>Micromonosporales</taxon>
        <taxon>Micromonosporaceae</taxon>
        <taxon>Catellatospora</taxon>
    </lineage>
</organism>
<dbReference type="PANTHER" id="PTHR11236:SF9">
    <property type="entry name" value="ANTHRANILATE SYNTHASE COMPONENT 1"/>
    <property type="match status" value="1"/>
</dbReference>
<protein>
    <recommendedName>
        <fullName evidence="1">Chorismate-utilising enzyme C-terminal domain-containing protein</fullName>
    </recommendedName>
</protein>
<sequence length="402" mass="41820">MKPVGLAPTHGMARDIPGIPVTCRDQAWERSRLEWRVGDPGDPATLVENFLARHGLPVGDLSGPSLAGLAHEVCGAALFVSAAGGAAMIGGCLGAPSPAPAVPDVVVVVYEHTANVRLQEPAGGDLGRTVGAWRLGPWRPSWSPSRHAEAVQAVREAIARGDVYQVNMVGHAAAEYHGDPLPALRRVTRLPGARYAGILQGDGWAVGCASPETLLEVRGGHAVTRPIKGTAPATETGRVELLASPKERAEHIMIVDLQRNDLSHVAVTGTVRVPELFAVRRWADLWQAESEVSARLRPGTGLAEVLRAICPGGSVTGAPKFAALREIAALEPVGRGASMGALGWIGPDGIDLGLTIRTVVADGRRLHVWAGGGITIDSDPAAEVAEAAAKAAPVRAALHGLI</sequence>
<dbReference type="EMBL" id="BONG01000007">
    <property type="protein sequence ID" value="GIF88104.1"/>
    <property type="molecule type" value="Genomic_DNA"/>
</dbReference>